<comment type="caution">
    <text evidence="1">The sequence shown here is derived from an EMBL/GenBank/DDBJ whole genome shotgun (WGS) entry which is preliminary data.</text>
</comment>
<evidence type="ECO:0000313" key="1">
    <source>
        <dbReference type="EMBL" id="MFD0804058.1"/>
    </source>
</evidence>
<reference evidence="2" key="1">
    <citation type="journal article" date="2019" name="Int. J. Syst. Evol. Microbiol.">
        <title>The Global Catalogue of Microorganisms (GCM) 10K type strain sequencing project: providing services to taxonomists for standard genome sequencing and annotation.</title>
        <authorList>
            <consortium name="The Broad Institute Genomics Platform"/>
            <consortium name="The Broad Institute Genome Sequencing Center for Infectious Disease"/>
            <person name="Wu L."/>
            <person name="Ma J."/>
        </authorList>
    </citation>
    <scope>NUCLEOTIDE SEQUENCE [LARGE SCALE GENOMIC DNA]</scope>
    <source>
        <strain evidence="2">CCUG 63369</strain>
    </source>
</reference>
<protein>
    <submittedName>
        <fullName evidence="1">A/G-specific adenine glycosylase</fullName>
    </submittedName>
</protein>
<feature type="non-terminal residue" evidence="1">
    <location>
        <position position="1"/>
    </location>
</feature>
<accession>A0ABW3BNA2</accession>
<dbReference type="Proteomes" id="UP001596956">
    <property type="component" value="Unassembled WGS sequence"/>
</dbReference>
<name>A0ABW3BNA2_9ACTN</name>
<proteinExistence type="predicted"/>
<gene>
    <name evidence="1" type="ORF">ACFQZU_22460</name>
</gene>
<organism evidence="1 2">
    <name type="scientific">Streptomonospora algeriensis</name>
    <dbReference type="NCBI Taxonomy" id="995084"/>
    <lineage>
        <taxon>Bacteria</taxon>
        <taxon>Bacillati</taxon>
        <taxon>Actinomycetota</taxon>
        <taxon>Actinomycetes</taxon>
        <taxon>Streptosporangiales</taxon>
        <taxon>Nocardiopsidaceae</taxon>
        <taxon>Streptomonospora</taxon>
    </lineage>
</organism>
<sequence>DRQVRGRLLAVLRESTAPVPKSALDVVWEEPVQRERALDALVADGLVDPLEDGTYALPN</sequence>
<dbReference type="EMBL" id="JBHTHR010001320">
    <property type="protein sequence ID" value="MFD0804058.1"/>
    <property type="molecule type" value="Genomic_DNA"/>
</dbReference>
<keyword evidence="2" id="KW-1185">Reference proteome</keyword>
<evidence type="ECO:0000313" key="2">
    <source>
        <dbReference type="Proteomes" id="UP001596956"/>
    </source>
</evidence>